<feature type="region of interest" description="Disordered" evidence="3">
    <location>
        <begin position="214"/>
        <end position="235"/>
    </location>
</feature>
<dbReference type="RefSeq" id="XP_049262374.1">
    <property type="nucleotide sequence ID" value="XM_049408358.1"/>
</dbReference>
<dbReference type="InterPro" id="IPR001680">
    <property type="entry name" value="WD40_rpt"/>
</dbReference>
<evidence type="ECO:0000256" key="2">
    <source>
        <dbReference type="ARBA" id="ARBA00022737"/>
    </source>
</evidence>
<keyword evidence="2" id="KW-0677">Repeat</keyword>
<proteinExistence type="predicted"/>
<dbReference type="SMART" id="SM00320">
    <property type="entry name" value="WD40"/>
    <property type="match status" value="5"/>
</dbReference>
<dbReference type="Proteomes" id="UP000694255">
    <property type="component" value="Unassembled WGS sequence"/>
</dbReference>
<organism evidence="4 5">
    <name type="scientific">[Candida] subhashii</name>
    <dbReference type="NCBI Taxonomy" id="561895"/>
    <lineage>
        <taxon>Eukaryota</taxon>
        <taxon>Fungi</taxon>
        <taxon>Dikarya</taxon>
        <taxon>Ascomycota</taxon>
        <taxon>Saccharomycotina</taxon>
        <taxon>Pichiomycetes</taxon>
        <taxon>Debaryomycetaceae</taxon>
        <taxon>Spathaspora</taxon>
    </lineage>
</organism>
<name>A0A8J5QJC0_9ASCO</name>
<evidence type="ECO:0000256" key="1">
    <source>
        <dbReference type="ARBA" id="ARBA00022574"/>
    </source>
</evidence>
<feature type="compositionally biased region" description="Low complexity" evidence="3">
    <location>
        <begin position="214"/>
        <end position="224"/>
    </location>
</feature>
<evidence type="ECO:0000313" key="5">
    <source>
        <dbReference type="Proteomes" id="UP000694255"/>
    </source>
</evidence>
<keyword evidence="5" id="KW-1185">Reference proteome</keyword>
<protein>
    <submittedName>
        <fullName evidence="4">Asa1</fullName>
    </submittedName>
</protein>
<accession>A0A8J5QJC0</accession>
<gene>
    <name evidence="4" type="ORF">J8A68_004403</name>
</gene>
<evidence type="ECO:0000313" key="4">
    <source>
        <dbReference type="EMBL" id="KAG7662141.1"/>
    </source>
</evidence>
<dbReference type="EMBL" id="JAGSYN010000184">
    <property type="protein sequence ID" value="KAG7662141.1"/>
    <property type="molecule type" value="Genomic_DNA"/>
</dbReference>
<evidence type="ECO:0000256" key="3">
    <source>
        <dbReference type="SAM" id="MobiDB-lite"/>
    </source>
</evidence>
<sequence>MTPPKLQFSLRSHGASITTILPLPQSQQLITADTTGLLILRNLITRRPIRRWQGHESDVITLIQLDSSHVLSHSRDSEIKIWNLDKIEKDRDGLEYCMPVNAVNFSNIIWIPESSNGENGYLMTPASVDSNGFDVYKLSKSDGIWKMTTRVITNYSGYNLVHKQPQVDGEIGSRGDFGIIMKMTHDISNNDVIYLGYESGDIVGISITFNPQPTSASTLTSSSSKPPNGTTGGGLSKMFKETNRTIINHDPQIKLMYHNSTHSPNPIISLTYDSKMGLISGSTGKKIIIHSTEETIKLNQSGIQSIQTHDTSNMIVVGYWNGMIEGYDSQTKACEWDLKRSLPRIKTVMTNQGGVDESEENVKGEMKLSYMVISSMKGDDEENGERGKKKSYKELIRRKKNQNLDSNLLFTGYEDGTINVFKI</sequence>
<dbReference type="OrthoDB" id="7668193at2759"/>
<comment type="caution">
    <text evidence="4">The sequence shown here is derived from an EMBL/GenBank/DDBJ whole genome shotgun (WGS) entry which is preliminary data.</text>
</comment>
<dbReference type="GeneID" id="73471203"/>
<dbReference type="PANTHER" id="PTHR19848">
    <property type="entry name" value="WD40 REPEAT PROTEIN"/>
    <property type="match status" value="1"/>
</dbReference>
<keyword evidence="1" id="KW-0853">WD repeat</keyword>
<reference evidence="4 5" key="1">
    <citation type="journal article" date="2021" name="DNA Res.">
        <title>Genome analysis of Candida subhashii reveals its hybrid nature and dual mitochondrial genome conformations.</title>
        <authorList>
            <person name="Mixao V."/>
            <person name="Hegedusova E."/>
            <person name="Saus E."/>
            <person name="Pryszcz L.P."/>
            <person name="Cillingova A."/>
            <person name="Nosek J."/>
            <person name="Gabaldon T."/>
        </authorList>
    </citation>
    <scope>NUCLEOTIDE SEQUENCE [LARGE SCALE GENOMIC DNA]</scope>
    <source>
        <strain evidence="4 5">CBS 10753</strain>
    </source>
</reference>
<dbReference type="PANTHER" id="PTHR19848:SF8">
    <property type="entry name" value="F-BOX AND WD REPEAT DOMAIN CONTAINING 7"/>
    <property type="match status" value="1"/>
</dbReference>
<dbReference type="AlphaFoldDB" id="A0A8J5QJC0"/>